<evidence type="ECO:0000259" key="8">
    <source>
        <dbReference type="SMART" id="SM00014"/>
    </source>
</evidence>
<feature type="transmembrane region" description="Helical" evidence="7">
    <location>
        <begin position="27"/>
        <end position="46"/>
    </location>
</feature>
<dbReference type="SUPFAM" id="SSF48317">
    <property type="entry name" value="Acid phosphatase/Vanadium-dependent haloperoxidase"/>
    <property type="match status" value="1"/>
</dbReference>
<dbReference type="InterPro" id="IPR000326">
    <property type="entry name" value="PAP2/HPO"/>
</dbReference>
<evidence type="ECO:0000256" key="5">
    <source>
        <dbReference type="ARBA" id="ARBA00022989"/>
    </source>
</evidence>
<feature type="transmembrane region" description="Helical" evidence="7">
    <location>
        <begin position="149"/>
        <end position="167"/>
    </location>
</feature>
<dbReference type="PANTHER" id="PTHR14969">
    <property type="entry name" value="SPHINGOSINE-1-PHOSPHATE PHOSPHOHYDROLASE"/>
    <property type="match status" value="1"/>
</dbReference>
<dbReference type="EMBL" id="RJVP01000005">
    <property type="protein sequence ID" value="ROH85585.1"/>
    <property type="molecule type" value="Genomic_DNA"/>
</dbReference>
<evidence type="ECO:0000256" key="3">
    <source>
        <dbReference type="ARBA" id="ARBA00022692"/>
    </source>
</evidence>
<protein>
    <submittedName>
        <fullName evidence="9">Phosphatase PAP2 family protein</fullName>
    </submittedName>
</protein>
<reference evidence="9 10" key="1">
    <citation type="submission" date="2018-10" db="EMBL/GenBank/DDBJ databases">
        <authorList>
            <person name="Chen W.-M."/>
        </authorList>
    </citation>
    <scope>NUCLEOTIDE SEQUENCE [LARGE SCALE GENOMIC DNA]</scope>
    <source>
        <strain evidence="9 10">H-5</strain>
    </source>
</reference>
<evidence type="ECO:0000256" key="7">
    <source>
        <dbReference type="SAM" id="Phobius"/>
    </source>
</evidence>
<dbReference type="Gene3D" id="1.20.144.10">
    <property type="entry name" value="Phosphatidic acid phosphatase type 2/haloperoxidase"/>
    <property type="match status" value="1"/>
</dbReference>
<proteinExistence type="predicted"/>
<evidence type="ECO:0000256" key="1">
    <source>
        <dbReference type="ARBA" id="ARBA00004651"/>
    </source>
</evidence>
<comment type="caution">
    <text evidence="9">The sequence shown here is derived from an EMBL/GenBank/DDBJ whole genome shotgun (WGS) entry which is preliminary data.</text>
</comment>
<evidence type="ECO:0000313" key="9">
    <source>
        <dbReference type="EMBL" id="ROH85585.1"/>
    </source>
</evidence>
<name>A0A3N0UYS0_9PROT</name>
<evidence type="ECO:0000256" key="4">
    <source>
        <dbReference type="ARBA" id="ARBA00022801"/>
    </source>
</evidence>
<keyword evidence="4" id="KW-0378">Hydrolase</keyword>
<dbReference type="AlphaFoldDB" id="A0A3N0UYS0"/>
<evidence type="ECO:0000256" key="6">
    <source>
        <dbReference type="ARBA" id="ARBA00023136"/>
    </source>
</evidence>
<accession>A0A3N0UYS0</accession>
<dbReference type="GO" id="GO:0005886">
    <property type="term" value="C:plasma membrane"/>
    <property type="evidence" value="ECO:0007669"/>
    <property type="project" value="UniProtKB-SubCell"/>
</dbReference>
<dbReference type="InterPro" id="IPR036938">
    <property type="entry name" value="PAP2/HPO_sf"/>
</dbReference>
<feature type="domain" description="Phosphatidic acid phosphatase type 2/haloperoxidase" evidence="8">
    <location>
        <begin position="55"/>
        <end position="164"/>
    </location>
</feature>
<dbReference type="Proteomes" id="UP000275137">
    <property type="component" value="Unassembled WGS sequence"/>
</dbReference>
<keyword evidence="3 7" id="KW-0812">Transmembrane</keyword>
<keyword evidence="2" id="KW-1003">Cell membrane</keyword>
<keyword evidence="5 7" id="KW-1133">Transmembrane helix</keyword>
<comment type="subcellular location">
    <subcellularLocation>
        <location evidence="1">Cell membrane</location>
        <topology evidence="1">Multi-pass membrane protein</topology>
    </subcellularLocation>
</comment>
<dbReference type="Pfam" id="PF01569">
    <property type="entry name" value="PAP2"/>
    <property type="match status" value="1"/>
</dbReference>
<keyword evidence="6 7" id="KW-0472">Membrane</keyword>
<evidence type="ECO:0000256" key="2">
    <source>
        <dbReference type="ARBA" id="ARBA00022475"/>
    </source>
</evidence>
<dbReference type="PANTHER" id="PTHR14969:SF62">
    <property type="entry name" value="DECAPRENYLPHOSPHORYL-5-PHOSPHORIBOSE PHOSPHATASE RV3807C-RELATED"/>
    <property type="match status" value="1"/>
</dbReference>
<sequence length="168" mass="18469">MHALDSSLCIRVNHASQYLWVRWLFRLISRLGDGVFWYTLMCLLILTQGQQGATAALHMALVGIAGTLLYKWLKGKTLRPRPYEVHQDIWLTGRPLDRFSFPSGHTLHAVGFCTVALAYFPALAPVLLPFTILVGMSRVVLGLHYPSDVLAGATLGGLIATATLLLLA</sequence>
<feature type="transmembrane region" description="Helical" evidence="7">
    <location>
        <begin position="52"/>
        <end position="73"/>
    </location>
</feature>
<gene>
    <name evidence="9" type="ORF">ED236_10065</name>
</gene>
<organism evidence="9 10">
    <name type="scientific">Pseudomethylobacillus aquaticus</name>
    <dbReference type="NCBI Taxonomy" id="2676064"/>
    <lineage>
        <taxon>Bacteria</taxon>
        <taxon>Pseudomonadati</taxon>
        <taxon>Pseudomonadota</taxon>
        <taxon>Betaproteobacteria</taxon>
        <taxon>Nitrosomonadales</taxon>
        <taxon>Methylophilaceae</taxon>
        <taxon>Pseudomethylobacillus</taxon>
    </lineage>
</organism>
<keyword evidence="10" id="KW-1185">Reference proteome</keyword>
<feature type="transmembrane region" description="Helical" evidence="7">
    <location>
        <begin position="107"/>
        <end position="137"/>
    </location>
</feature>
<dbReference type="SMART" id="SM00014">
    <property type="entry name" value="acidPPc"/>
    <property type="match status" value="1"/>
</dbReference>
<dbReference type="GO" id="GO:0016787">
    <property type="term" value="F:hydrolase activity"/>
    <property type="evidence" value="ECO:0007669"/>
    <property type="project" value="UniProtKB-KW"/>
</dbReference>
<evidence type="ECO:0000313" key="10">
    <source>
        <dbReference type="Proteomes" id="UP000275137"/>
    </source>
</evidence>